<keyword evidence="2" id="KW-0288">FMN</keyword>
<keyword evidence="1" id="KW-0285">Flavoprotein</keyword>
<sequence>MSTPRIGVALPSFGPHAGPEAIVAVAQAAERLGFHSVSASERLLLPAGPDWRNEMGLPETYVWETLETLTWAAAHTRRIRLGTGIVNALFQPPITLARRLATIDRLSGGRLDVGLGQGWLPEEFTASGVPATRRGAGFEEYLAALRACWGPDPVEHDGTHYRIPTSTVGPKPLNGLPVYIGALARPAVERAARIGDGLVTAVRDWESSATEIGWYRQAGGAGPVILRIGHPYEGPDTTAETFVPSALADLKSAAEVGADELHFELNLAGVHPDRQIDLLEALAKNIA</sequence>
<dbReference type="GO" id="GO:0008726">
    <property type="term" value="F:alkanesulfonate monooxygenase activity"/>
    <property type="evidence" value="ECO:0007669"/>
    <property type="project" value="TreeGrafter"/>
</dbReference>
<evidence type="ECO:0000256" key="2">
    <source>
        <dbReference type="ARBA" id="ARBA00022643"/>
    </source>
</evidence>
<keyword evidence="7" id="KW-1185">Reference proteome</keyword>
<accession>A0A9W6MGE5</accession>
<organism evidence="6 7">
    <name type="scientific">Streptosporangium carneum</name>
    <dbReference type="NCBI Taxonomy" id="47481"/>
    <lineage>
        <taxon>Bacteria</taxon>
        <taxon>Bacillati</taxon>
        <taxon>Actinomycetota</taxon>
        <taxon>Actinomycetes</taxon>
        <taxon>Streptosporangiales</taxon>
        <taxon>Streptosporangiaceae</taxon>
        <taxon>Streptosporangium</taxon>
    </lineage>
</organism>
<dbReference type="AlphaFoldDB" id="A0A9W6MGE5"/>
<feature type="domain" description="Luciferase-like" evidence="5">
    <location>
        <begin position="18"/>
        <end position="219"/>
    </location>
</feature>
<gene>
    <name evidence="6" type="ORF">GCM10017600_65010</name>
</gene>
<name>A0A9W6MGE5_9ACTN</name>
<dbReference type="PANTHER" id="PTHR42847">
    <property type="entry name" value="ALKANESULFONATE MONOOXYGENASE"/>
    <property type="match status" value="1"/>
</dbReference>
<dbReference type="RefSeq" id="WP_271221387.1">
    <property type="nucleotide sequence ID" value="NZ_BAAAVD010000038.1"/>
</dbReference>
<evidence type="ECO:0000313" key="6">
    <source>
        <dbReference type="EMBL" id="GLK13090.1"/>
    </source>
</evidence>
<dbReference type="Proteomes" id="UP001143474">
    <property type="component" value="Unassembled WGS sequence"/>
</dbReference>
<reference evidence="6" key="1">
    <citation type="journal article" date="2014" name="Int. J. Syst. Evol. Microbiol.">
        <title>Complete genome sequence of Corynebacterium casei LMG S-19264T (=DSM 44701T), isolated from a smear-ripened cheese.</title>
        <authorList>
            <consortium name="US DOE Joint Genome Institute (JGI-PGF)"/>
            <person name="Walter F."/>
            <person name="Albersmeier A."/>
            <person name="Kalinowski J."/>
            <person name="Ruckert C."/>
        </authorList>
    </citation>
    <scope>NUCLEOTIDE SEQUENCE</scope>
    <source>
        <strain evidence="6">VKM Ac-2007</strain>
    </source>
</reference>
<evidence type="ECO:0000256" key="4">
    <source>
        <dbReference type="ARBA" id="ARBA00023033"/>
    </source>
</evidence>
<comment type="caution">
    <text evidence="6">The sequence shown here is derived from an EMBL/GenBank/DDBJ whole genome shotgun (WGS) entry which is preliminary data.</text>
</comment>
<dbReference type="InterPro" id="IPR011251">
    <property type="entry name" value="Luciferase-like_dom"/>
</dbReference>
<protein>
    <submittedName>
        <fullName evidence="6">LLM class F420-dependent oxidoreductase</fullName>
    </submittedName>
</protein>
<keyword evidence="3" id="KW-0560">Oxidoreductase</keyword>
<dbReference type="SUPFAM" id="SSF51679">
    <property type="entry name" value="Bacterial luciferase-like"/>
    <property type="match status" value="1"/>
</dbReference>
<dbReference type="Gene3D" id="3.20.20.30">
    <property type="entry name" value="Luciferase-like domain"/>
    <property type="match status" value="1"/>
</dbReference>
<dbReference type="GO" id="GO:0046306">
    <property type="term" value="P:alkanesulfonate catabolic process"/>
    <property type="evidence" value="ECO:0007669"/>
    <property type="project" value="TreeGrafter"/>
</dbReference>
<dbReference type="InterPro" id="IPR019921">
    <property type="entry name" value="Lucif-like_OxRdtase_Rv2161c"/>
</dbReference>
<proteinExistence type="predicted"/>
<reference evidence="6" key="2">
    <citation type="submission" date="2023-01" db="EMBL/GenBank/DDBJ databases">
        <authorList>
            <person name="Sun Q."/>
            <person name="Evtushenko L."/>
        </authorList>
    </citation>
    <scope>NUCLEOTIDE SEQUENCE</scope>
    <source>
        <strain evidence="6">VKM Ac-2007</strain>
    </source>
</reference>
<dbReference type="InterPro" id="IPR036661">
    <property type="entry name" value="Luciferase-like_sf"/>
</dbReference>
<dbReference type="Pfam" id="PF00296">
    <property type="entry name" value="Bac_luciferase"/>
    <property type="match status" value="1"/>
</dbReference>
<dbReference type="PANTHER" id="PTHR42847:SF4">
    <property type="entry name" value="ALKANESULFONATE MONOOXYGENASE-RELATED"/>
    <property type="match status" value="1"/>
</dbReference>
<dbReference type="NCBIfam" id="TIGR03619">
    <property type="entry name" value="F420_Rv2161c"/>
    <property type="match status" value="1"/>
</dbReference>
<keyword evidence="4" id="KW-0503">Monooxygenase</keyword>
<evidence type="ECO:0000256" key="1">
    <source>
        <dbReference type="ARBA" id="ARBA00022630"/>
    </source>
</evidence>
<evidence type="ECO:0000259" key="5">
    <source>
        <dbReference type="Pfam" id="PF00296"/>
    </source>
</evidence>
<evidence type="ECO:0000256" key="3">
    <source>
        <dbReference type="ARBA" id="ARBA00023002"/>
    </source>
</evidence>
<evidence type="ECO:0000313" key="7">
    <source>
        <dbReference type="Proteomes" id="UP001143474"/>
    </source>
</evidence>
<dbReference type="InterPro" id="IPR050172">
    <property type="entry name" value="SsuD_RutA_monooxygenase"/>
</dbReference>
<dbReference type="EMBL" id="BSEV01000020">
    <property type="protein sequence ID" value="GLK13090.1"/>
    <property type="molecule type" value="Genomic_DNA"/>
</dbReference>